<protein>
    <submittedName>
        <fullName evidence="2">Choriogenin hminor</fullName>
    </submittedName>
</protein>
<dbReference type="PANTHER" id="PTHR39601:SF2">
    <property type="entry name" value="CHORIOGENIN HMINOR"/>
    <property type="match status" value="1"/>
</dbReference>
<dbReference type="AlphaFoldDB" id="A0A395ND40"/>
<evidence type="ECO:0000256" key="1">
    <source>
        <dbReference type="SAM" id="MobiDB-lite"/>
    </source>
</evidence>
<name>A0A395ND40_TRIAR</name>
<organism evidence="2 3">
    <name type="scientific">Trichoderma arundinaceum</name>
    <dbReference type="NCBI Taxonomy" id="490622"/>
    <lineage>
        <taxon>Eukaryota</taxon>
        <taxon>Fungi</taxon>
        <taxon>Dikarya</taxon>
        <taxon>Ascomycota</taxon>
        <taxon>Pezizomycotina</taxon>
        <taxon>Sordariomycetes</taxon>
        <taxon>Hypocreomycetidae</taxon>
        <taxon>Hypocreales</taxon>
        <taxon>Hypocreaceae</taxon>
        <taxon>Trichoderma</taxon>
    </lineage>
</organism>
<comment type="caution">
    <text evidence="2">The sequence shown here is derived from an EMBL/GenBank/DDBJ whole genome shotgun (WGS) entry which is preliminary data.</text>
</comment>
<dbReference type="EMBL" id="PXOA01000585">
    <property type="protein sequence ID" value="RFU74005.1"/>
    <property type="molecule type" value="Genomic_DNA"/>
</dbReference>
<dbReference type="PANTHER" id="PTHR39601">
    <property type="entry name" value="CHORIOGENIN HMINOR"/>
    <property type="match status" value="1"/>
</dbReference>
<gene>
    <name evidence="2" type="ORF">TARUN_8252</name>
</gene>
<feature type="region of interest" description="Disordered" evidence="1">
    <location>
        <begin position="47"/>
        <end position="108"/>
    </location>
</feature>
<proteinExistence type="predicted"/>
<accession>A0A395ND40</accession>
<keyword evidence="3" id="KW-1185">Reference proteome</keyword>
<dbReference type="OrthoDB" id="5300331at2759"/>
<reference evidence="2 3" key="1">
    <citation type="journal article" date="2018" name="PLoS Pathog.">
        <title>Evolution of structural diversity of trichothecenes, a family of toxins produced by plant pathogenic and entomopathogenic fungi.</title>
        <authorList>
            <person name="Proctor R.H."/>
            <person name="McCormick S.P."/>
            <person name="Kim H.S."/>
            <person name="Cardoza R.E."/>
            <person name="Stanley A.M."/>
            <person name="Lindo L."/>
            <person name="Kelly A."/>
            <person name="Brown D.W."/>
            <person name="Lee T."/>
            <person name="Vaughan M.M."/>
            <person name="Alexander N.J."/>
            <person name="Busman M."/>
            <person name="Gutierrez S."/>
        </authorList>
    </citation>
    <scope>NUCLEOTIDE SEQUENCE [LARGE SCALE GENOMIC DNA]</scope>
    <source>
        <strain evidence="2 3">IBT 40837</strain>
    </source>
</reference>
<feature type="compositionally biased region" description="Polar residues" evidence="1">
    <location>
        <begin position="149"/>
        <end position="170"/>
    </location>
</feature>
<dbReference type="STRING" id="490622.A0A395ND40"/>
<sequence length="203" mass="21616">MWYEVAGGGGYVELSADAVMFSVEAIYHRSHCWLAAKIWEEMGNSATPPLEEPALEPLEPPRPIFQGADNNGPGALSGHSTPSPPPGSGSPQLLPRPRNLSPAGGRRTSNAYRSSIIMGLEPVPLEPPNIFGAHQRSSSLGPRPPSSRITNRTSSVGNLVGMNTQISRPSSPARVAATSGTTFDDILGESQKKKPTKKKGFFF</sequence>
<feature type="compositionally biased region" description="Basic residues" evidence="1">
    <location>
        <begin position="193"/>
        <end position="203"/>
    </location>
</feature>
<evidence type="ECO:0000313" key="3">
    <source>
        <dbReference type="Proteomes" id="UP000266272"/>
    </source>
</evidence>
<dbReference type="Proteomes" id="UP000266272">
    <property type="component" value="Unassembled WGS sequence"/>
</dbReference>
<evidence type="ECO:0000313" key="2">
    <source>
        <dbReference type="EMBL" id="RFU74005.1"/>
    </source>
</evidence>
<feature type="region of interest" description="Disordered" evidence="1">
    <location>
        <begin position="128"/>
        <end position="203"/>
    </location>
</feature>